<evidence type="ECO:0000313" key="4">
    <source>
        <dbReference type="Proteomes" id="UP001500469"/>
    </source>
</evidence>
<sequence>MKFDPTTKFYQAQRNDPRITRVGYYLRATSMDELPQIFNILLGEMSIVGPRPHAIPMNRVYSEKIPWFMCRHVVKPGITGLAQAKGFRGEIRTQRDINCRLTYDLFYIKNWSLLFDFRIILMTIKCLLFNNKNAY</sequence>
<gene>
    <name evidence="3" type="ORF">GCM10009119_33390</name>
</gene>
<dbReference type="PANTHER" id="PTHR30576">
    <property type="entry name" value="COLANIC BIOSYNTHESIS UDP-GLUCOSE LIPID CARRIER TRANSFERASE"/>
    <property type="match status" value="1"/>
</dbReference>
<dbReference type="EMBL" id="BAAAFI010000043">
    <property type="protein sequence ID" value="GAA0880369.1"/>
    <property type="molecule type" value="Genomic_DNA"/>
</dbReference>
<feature type="domain" description="Bacterial sugar transferase" evidence="2">
    <location>
        <begin position="8"/>
        <end position="128"/>
    </location>
</feature>
<dbReference type="InterPro" id="IPR003362">
    <property type="entry name" value="Bact_transf"/>
</dbReference>
<comment type="similarity">
    <text evidence="1">Belongs to the bacterial sugar transferase family.</text>
</comment>
<reference evidence="3 4" key="1">
    <citation type="journal article" date="2019" name="Int. J. Syst. Evol. Microbiol.">
        <title>The Global Catalogue of Microorganisms (GCM) 10K type strain sequencing project: providing services to taxonomists for standard genome sequencing and annotation.</title>
        <authorList>
            <consortium name="The Broad Institute Genomics Platform"/>
            <consortium name="The Broad Institute Genome Sequencing Center for Infectious Disease"/>
            <person name="Wu L."/>
            <person name="Ma J."/>
        </authorList>
    </citation>
    <scope>NUCLEOTIDE SEQUENCE [LARGE SCALE GENOMIC DNA]</scope>
    <source>
        <strain evidence="3 4">JCM 16112</strain>
    </source>
</reference>
<keyword evidence="4" id="KW-1185">Reference proteome</keyword>
<comment type="caution">
    <text evidence="3">The sequence shown here is derived from an EMBL/GenBank/DDBJ whole genome shotgun (WGS) entry which is preliminary data.</text>
</comment>
<evidence type="ECO:0000313" key="3">
    <source>
        <dbReference type="EMBL" id="GAA0880369.1"/>
    </source>
</evidence>
<name>A0ABN1N3B0_9BACT</name>
<dbReference type="Pfam" id="PF02397">
    <property type="entry name" value="Bac_transf"/>
    <property type="match status" value="1"/>
</dbReference>
<protein>
    <recommendedName>
        <fullName evidence="2">Bacterial sugar transferase domain-containing protein</fullName>
    </recommendedName>
</protein>
<proteinExistence type="inferred from homology"/>
<dbReference type="PANTHER" id="PTHR30576:SF21">
    <property type="entry name" value="UDP-GLUCOSE:UNDECAPRENYL-PHOSPHATE GLUCOSE-1-PHOSPHATE TRANSFERASE"/>
    <property type="match status" value="1"/>
</dbReference>
<evidence type="ECO:0000259" key="2">
    <source>
        <dbReference type="Pfam" id="PF02397"/>
    </source>
</evidence>
<dbReference type="Proteomes" id="UP001500469">
    <property type="component" value="Unassembled WGS sequence"/>
</dbReference>
<organism evidence="3 4">
    <name type="scientific">Algoriphagus jejuensis</name>
    <dbReference type="NCBI Taxonomy" id="419934"/>
    <lineage>
        <taxon>Bacteria</taxon>
        <taxon>Pseudomonadati</taxon>
        <taxon>Bacteroidota</taxon>
        <taxon>Cytophagia</taxon>
        <taxon>Cytophagales</taxon>
        <taxon>Cyclobacteriaceae</taxon>
        <taxon>Algoriphagus</taxon>
    </lineage>
</organism>
<evidence type="ECO:0000256" key="1">
    <source>
        <dbReference type="ARBA" id="ARBA00006464"/>
    </source>
</evidence>
<accession>A0ABN1N3B0</accession>